<reference evidence="1 2" key="1">
    <citation type="submission" date="2019-01" db="EMBL/GenBank/DDBJ databases">
        <title>Draft genome sequences of three monokaryotic isolates of the white-rot basidiomycete fungus Dichomitus squalens.</title>
        <authorList>
            <consortium name="DOE Joint Genome Institute"/>
            <person name="Lopez S.C."/>
            <person name="Andreopoulos B."/>
            <person name="Pangilinan J."/>
            <person name="Lipzen A."/>
            <person name="Riley R."/>
            <person name="Ahrendt S."/>
            <person name="Ng V."/>
            <person name="Barry K."/>
            <person name="Daum C."/>
            <person name="Grigoriev I.V."/>
            <person name="Hilden K.S."/>
            <person name="Makela M.R."/>
            <person name="de Vries R.P."/>
        </authorList>
    </citation>
    <scope>NUCLEOTIDE SEQUENCE [LARGE SCALE GENOMIC DNA]</scope>
    <source>
        <strain evidence="1 2">CBS 464.89</strain>
    </source>
</reference>
<organism evidence="1 2">
    <name type="scientific">Dichomitus squalens</name>
    <dbReference type="NCBI Taxonomy" id="114155"/>
    <lineage>
        <taxon>Eukaryota</taxon>
        <taxon>Fungi</taxon>
        <taxon>Dikarya</taxon>
        <taxon>Basidiomycota</taxon>
        <taxon>Agaricomycotina</taxon>
        <taxon>Agaricomycetes</taxon>
        <taxon>Polyporales</taxon>
        <taxon>Polyporaceae</taxon>
        <taxon>Dichomitus</taxon>
    </lineage>
</organism>
<evidence type="ECO:0000313" key="1">
    <source>
        <dbReference type="EMBL" id="TBU54108.1"/>
    </source>
</evidence>
<dbReference type="Proteomes" id="UP000292082">
    <property type="component" value="Unassembled WGS sequence"/>
</dbReference>
<accession>A0A4V2K6Z8</accession>
<name>A0A4V2K6Z8_9APHY</name>
<sequence>MAWSISSSATSILVCHFILNLRRVERSHMHQSEPGTLSDGLQFAMQSGTTLPHFVASFAQPVHVGSFETEVNMTSGSSMELESSKGV</sequence>
<dbReference type="AlphaFoldDB" id="A0A4V2K6Z8"/>
<protein>
    <submittedName>
        <fullName evidence="1">Uncharacterized protein</fullName>
    </submittedName>
</protein>
<gene>
    <name evidence="1" type="ORF">BD310DRAFT_969962</name>
</gene>
<evidence type="ECO:0000313" key="2">
    <source>
        <dbReference type="Proteomes" id="UP000292082"/>
    </source>
</evidence>
<dbReference type="EMBL" id="ML145197">
    <property type="protein sequence ID" value="TBU54108.1"/>
    <property type="molecule type" value="Genomic_DNA"/>
</dbReference>
<proteinExistence type="predicted"/>
<keyword evidence="2" id="KW-1185">Reference proteome</keyword>